<proteinExistence type="inferred from homology"/>
<dbReference type="SMART" id="SM00853">
    <property type="entry name" value="MutL_C"/>
    <property type="match status" value="1"/>
</dbReference>
<name>I3CJF4_9GAMM</name>
<dbReference type="PROSITE" id="PS00058">
    <property type="entry name" value="DNA_MISMATCH_REPAIR_1"/>
    <property type="match status" value="1"/>
</dbReference>
<dbReference type="AlphaFoldDB" id="I3CJF4"/>
<evidence type="ECO:0000259" key="7">
    <source>
        <dbReference type="SMART" id="SM01340"/>
    </source>
</evidence>
<dbReference type="FunFam" id="3.30.565.10:FF:000003">
    <property type="entry name" value="DNA mismatch repair endonuclease MutL"/>
    <property type="match status" value="1"/>
</dbReference>
<evidence type="ECO:0000259" key="6">
    <source>
        <dbReference type="SMART" id="SM00853"/>
    </source>
</evidence>
<dbReference type="SMART" id="SM01340">
    <property type="entry name" value="DNA_mis_repair"/>
    <property type="match status" value="1"/>
</dbReference>
<accession>I3CJF4</accession>
<dbReference type="Pfam" id="PF13589">
    <property type="entry name" value="HATPase_c_3"/>
    <property type="match status" value="1"/>
</dbReference>
<dbReference type="PANTHER" id="PTHR10073">
    <property type="entry name" value="DNA MISMATCH REPAIR PROTEIN MLH, PMS, MUTL"/>
    <property type="match status" value="1"/>
</dbReference>
<evidence type="ECO:0000256" key="3">
    <source>
        <dbReference type="ARBA" id="ARBA00022763"/>
    </source>
</evidence>
<comment type="similarity">
    <text evidence="1 5">Belongs to the DNA mismatch repair MutL/HexB family.</text>
</comment>
<evidence type="ECO:0000313" key="9">
    <source>
        <dbReference type="Proteomes" id="UP000005744"/>
    </source>
</evidence>
<dbReference type="Gene3D" id="3.30.1370.100">
    <property type="entry name" value="MutL, C-terminal domain, regulatory subdomain"/>
    <property type="match status" value="1"/>
</dbReference>
<evidence type="ECO:0000313" key="8">
    <source>
        <dbReference type="EMBL" id="EIJ43747.1"/>
    </source>
</evidence>
<dbReference type="SUPFAM" id="SSF118116">
    <property type="entry name" value="DNA mismatch repair protein MutL"/>
    <property type="match status" value="1"/>
</dbReference>
<evidence type="ECO:0000256" key="1">
    <source>
        <dbReference type="ARBA" id="ARBA00006082"/>
    </source>
</evidence>
<dbReference type="InterPro" id="IPR038973">
    <property type="entry name" value="MutL/Mlh/Pms-like"/>
</dbReference>
<reference evidence="8 9" key="1">
    <citation type="submission" date="2011-11" db="EMBL/GenBank/DDBJ databases">
        <title>Improved High-Quality Draft sequence of Beggiatoa alba B18lD.</title>
        <authorList>
            <consortium name="US DOE Joint Genome Institute"/>
            <person name="Lucas S."/>
            <person name="Han J."/>
            <person name="Lapidus A."/>
            <person name="Cheng J.-F."/>
            <person name="Goodwin L."/>
            <person name="Pitluck S."/>
            <person name="Peters L."/>
            <person name="Mikhailova N."/>
            <person name="Held B."/>
            <person name="Detter J.C."/>
            <person name="Han C."/>
            <person name="Tapia R."/>
            <person name="Land M."/>
            <person name="Hauser L."/>
            <person name="Kyrpides N."/>
            <person name="Ivanova N."/>
            <person name="Pagani I."/>
            <person name="Samuel K."/>
            <person name="Teske A."/>
            <person name="Mueller J."/>
            <person name="Woyke T."/>
        </authorList>
    </citation>
    <scope>NUCLEOTIDE SEQUENCE [LARGE SCALE GENOMIC DNA]</scope>
    <source>
        <strain evidence="8 9">B18LD</strain>
    </source>
</reference>
<dbReference type="InterPro" id="IPR036890">
    <property type="entry name" value="HATPase_C_sf"/>
</dbReference>
<dbReference type="EMBL" id="JH600070">
    <property type="protein sequence ID" value="EIJ43747.1"/>
    <property type="molecule type" value="Genomic_DNA"/>
</dbReference>
<dbReference type="Proteomes" id="UP000005744">
    <property type="component" value="Unassembled WGS sequence"/>
</dbReference>
<dbReference type="GO" id="GO:0006298">
    <property type="term" value="P:mismatch repair"/>
    <property type="evidence" value="ECO:0007669"/>
    <property type="project" value="UniProtKB-UniRule"/>
</dbReference>
<dbReference type="GO" id="GO:0016887">
    <property type="term" value="F:ATP hydrolysis activity"/>
    <property type="evidence" value="ECO:0007669"/>
    <property type="project" value="InterPro"/>
</dbReference>
<dbReference type="HAMAP" id="MF_00149">
    <property type="entry name" value="DNA_mis_repair"/>
    <property type="match status" value="1"/>
</dbReference>
<dbReference type="Gene3D" id="3.30.230.10">
    <property type="match status" value="1"/>
</dbReference>
<dbReference type="InterPro" id="IPR014762">
    <property type="entry name" value="DNA_mismatch_repair_CS"/>
</dbReference>
<evidence type="ECO:0000256" key="2">
    <source>
        <dbReference type="ARBA" id="ARBA00021975"/>
    </source>
</evidence>
<keyword evidence="3 5" id="KW-0227">DNA damage</keyword>
<dbReference type="SUPFAM" id="SSF55874">
    <property type="entry name" value="ATPase domain of HSP90 chaperone/DNA topoisomerase II/histidine kinase"/>
    <property type="match status" value="1"/>
</dbReference>
<comment type="function">
    <text evidence="5">This protein is involved in the repair of mismatches in DNA. It is required for dam-dependent methyl-directed DNA mismatch repair. May act as a 'molecular matchmaker', a protein that promotes the formation of a stable complex between two or more DNA-binding proteins in an ATP-dependent manner without itself being part of a final effector complex.</text>
</comment>
<organism evidence="8 9">
    <name type="scientific">Beggiatoa alba B18LD</name>
    <dbReference type="NCBI Taxonomy" id="395493"/>
    <lineage>
        <taxon>Bacteria</taxon>
        <taxon>Pseudomonadati</taxon>
        <taxon>Pseudomonadota</taxon>
        <taxon>Gammaproteobacteria</taxon>
        <taxon>Thiotrichales</taxon>
        <taxon>Thiotrichaceae</taxon>
        <taxon>Beggiatoa</taxon>
    </lineage>
</organism>
<gene>
    <name evidence="5" type="primary">mutL</name>
    <name evidence="8" type="ORF">BegalDRAFT_2919</name>
</gene>
<dbReference type="CDD" id="cd16926">
    <property type="entry name" value="HATPase_MutL-MLH-PMS-like"/>
    <property type="match status" value="1"/>
</dbReference>
<dbReference type="InterPro" id="IPR042121">
    <property type="entry name" value="MutL_C_regsub"/>
</dbReference>
<dbReference type="GO" id="GO:0140664">
    <property type="term" value="F:ATP-dependent DNA damage sensor activity"/>
    <property type="evidence" value="ECO:0007669"/>
    <property type="project" value="InterPro"/>
</dbReference>
<dbReference type="Pfam" id="PF08676">
    <property type="entry name" value="MutL_C"/>
    <property type="match status" value="1"/>
</dbReference>
<dbReference type="InterPro" id="IPR042120">
    <property type="entry name" value="MutL_C_dimsub"/>
</dbReference>
<dbReference type="Gene3D" id="3.30.1540.20">
    <property type="entry name" value="MutL, C-terminal domain, dimerisation subdomain"/>
    <property type="match status" value="1"/>
</dbReference>
<evidence type="ECO:0000256" key="5">
    <source>
        <dbReference type="HAMAP-Rule" id="MF_00149"/>
    </source>
</evidence>
<dbReference type="CDD" id="cd03482">
    <property type="entry name" value="MutL_Trans_MutL"/>
    <property type="match status" value="1"/>
</dbReference>
<dbReference type="SUPFAM" id="SSF54211">
    <property type="entry name" value="Ribosomal protein S5 domain 2-like"/>
    <property type="match status" value="1"/>
</dbReference>
<dbReference type="PANTHER" id="PTHR10073:SF12">
    <property type="entry name" value="DNA MISMATCH REPAIR PROTEIN MLH1"/>
    <property type="match status" value="1"/>
</dbReference>
<dbReference type="InterPro" id="IPR014790">
    <property type="entry name" value="MutL_C"/>
</dbReference>
<dbReference type="InterPro" id="IPR020568">
    <property type="entry name" value="Ribosomal_Su5_D2-typ_SF"/>
</dbReference>
<dbReference type="InterPro" id="IPR037198">
    <property type="entry name" value="MutL_C_sf"/>
</dbReference>
<dbReference type="InterPro" id="IPR002099">
    <property type="entry name" value="MutL/Mlh/PMS"/>
</dbReference>
<dbReference type="GO" id="GO:0032300">
    <property type="term" value="C:mismatch repair complex"/>
    <property type="evidence" value="ECO:0007669"/>
    <property type="project" value="InterPro"/>
</dbReference>
<dbReference type="NCBIfam" id="TIGR00585">
    <property type="entry name" value="mutl"/>
    <property type="match status" value="1"/>
</dbReference>
<protein>
    <recommendedName>
        <fullName evidence="2 5">DNA mismatch repair protein MutL</fullName>
    </recommendedName>
</protein>
<dbReference type="HOGENOM" id="CLU_004131_4_2_6"/>
<feature type="domain" description="DNA mismatch repair protein S5" evidence="7">
    <location>
        <begin position="222"/>
        <end position="340"/>
    </location>
</feature>
<feature type="domain" description="MutL C-terminal dimerisation" evidence="6">
    <location>
        <begin position="423"/>
        <end position="566"/>
    </location>
</feature>
<dbReference type="Gene3D" id="3.30.565.10">
    <property type="entry name" value="Histidine kinase-like ATPase, C-terminal domain"/>
    <property type="match status" value="1"/>
</dbReference>
<dbReference type="GO" id="GO:0005524">
    <property type="term" value="F:ATP binding"/>
    <property type="evidence" value="ECO:0007669"/>
    <property type="project" value="InterPro"/>
</dbReference>
<keyword evidence="9" id="KW-1185">Reference proteome</keyword>
<keyword evidence="4 5" id="KW-0234">DNA repair</keyword>
<dbReference type="eggNOG" id="COG0323">
    <property type="taxonomic scope" value="Bacteria"/>
</dbReference>
<dbReference type="InterPro" id="IPR020667">
    <property type="entry name" value="DNA_mismatch_repair_MutL"/>
</dbReference>
<dbReference type="InterPro" id="IPR014721">
    <property type="entry name" value="Ribsml_uS5_D2-typ_fold_subgr"/>
</dbReference>
<evidence type="ECO:0000256" key="4">
    <source>
        <dbReference type="ARBA" id="ARBA00023204"/>
    </source>
</evidence>
<dbReference type="STRING" id="395493.BegalDRAFT_2919"/>
<dbReference type="Pfam" id="PF01119">
    <property type="entry name" value="DNA_mis_repair"/>
    <property type="match status" value="1"/>
</dbReference>
<dbReference type="InterPro" id="IPR013507">
    <property type="entry name" value="DNA_mismatch_S5_2-like"/>
</dbReference>
<dbReference type="GO" id="GO:0030983">
    <property type="term" value="F:mismatched DNA binding"/>
    <property type="evidence" value="ECO:0007669"/>
    <property type="project" value="InterPro"/>
</dbReference>
<dbReference type="RefSeq" id="WP_002691198.1">
    <property type="nucleotide sequence ID" value="NZ_JH600070.1"/>
</dbReference>
<sequence length="610" mass="68516">MMNTTDLSDIPSIALLPLPVANQIAAGEVIERPASVVKELLENSVDAGADHIDIEIEKGGVGLIRIRDNGCGIRATELELAVSRHATNKIRTLTDLEQLHSLGFRGEALASIASVSQFAMHSRFYSAEHGYSLLLNTFSQIPTIEPVPHPVGTTVEVRELFYNTPARRKFLRAEKTEFGHIQEVVKRLALSRFNVSFTLQHHAKTVLTLKKTTDEASRLLRIGQLCGTEFMQNALTVQYENQMIRLSGWISPPSYARGQADQQYFFVNGRVVRDKLVSHAIRAAYQDVLYSGRHPCYVLYLEIAPHEVDVNVHPTKHEVRFVQQGWIHHFLASSLQQTLGQTRPSNSVNIADHLDNTATTFARPHLDNRPSPQYQPALAIAPTPELTVQESQQFYQVLHQAKLQTTTETQAPPESVIPPLGYARAQLHGIFIIAENAQGLVLVDMHAAHERITYERMKTAWETHRLTAQYLLVPVTVFISETDADQLDTFHETLLRLGFEITRAGRESLLVRQVPQLLIQADIALLVQALLSDLIRFGSSAVLDTHIHEIFATMACHHSVRANRQLSLSEMNALLRDMEATERSNQCNHGRPTWVQLSLKELDSLFLRGR</sequence>